<dbReference type="GeneID" id="4851121"/>
<dbReference type="EMBL" id="AAVQ01000001">
    <property type="protein sequence ID" value="EAZ63805.2"/>
    <property type="molecule type" value="Genomic_DNA"/>
</dbReference>
<feature type="region of interest" description="Disordered" evidence="1">
    <location>
        <begin position="140"/>
        <end position="163"/>
    </location>
</feature>
<evidence type="ECO:0000256" key="1">
    <source>
        <dbReference type="SAM" id="MobiDB-lite"/>
    </source>
</evidence>
<reference evidence="2 3" key="1">
    <citation type="journal article" date="2007" name="Nat. Biotechnol.">
        <title>Genome sequence of the lignocellulose-bioconverting and xylose-fermenting yeast Pichia stipitis.</title>
        <authorList>
            <person name="Jeffries T.W."/>
            <person name="Grigoriev I.V."/>
            <person name="Grimwood J."/>
            <person name="Laplaza J.M."/>
            <person name="Aerts A."/>
            <person name="Salamov A."/>
            <person name="Schmutz J."/>
            <person name="Lindquist E."/>
            <person name="Dehal P."/>
            <person name="Shapiro H."/>
            <person name="Jin Y.S."/>
            <person name="Passoth V."/>
            <person name="Richardson P.M."/>
        </authorList>
    </citation>
    <scope>NUCLEOTIDE SEQUENCE [LARGE SCALE GENOMIC DNA]</scope>
    <source>
        <strain evidence="3">ATCC 58785 / CBS 6054 / NBRC 10063 / NRRL Y-11545</strain>
    </source>
</reference>
<evidence type="ECO:0000313" key="2">
    <source>
        <dbReference type="EMBL" id="EAZ63805.2"/>
    </source>
</evidence>
<accession>A3GFS2</accession>
<dbReference type="Proteomes" id="UP000002258">
    <property type="component" value="Chromosome 1"/>
</dbReference>
<dbReference type="InParanoid" id="A3GFS2"/>
<proteinExistence type="predicted"/>
<gene>
    <name evidence="2" type="ORF">PICST_28344</name>
</gene>
<organism evidence="2 3">
    <name type="scientific">Scheffersomyces stipitis (strain ATCC 58785 / CBS 6054 / NBRC 10063 / NRRL Y-11545)</name>
    <name type="common">Yeast</name>
    <name type="synonym">Pichia stipitis</name>
    <dbReference type="NCBI Taxonomy" id="322104"/>
    <lineage>
        <taxon>Eukaryota</taxon>
        <taxon>Fungi</taxon>
        <taxon>Dikarya</taxon>
        <taxon>Ascomycota</taxon>
        <taxon>Saccharomycotina</taxon>
        <taxon>Pichiomycetes</taxon>
        <taxon>Debaryomycetaceae</taxon>
        <taxon>Scheffersomyces</taxon>
    </lineage>
</organism>
<sequence length="189" mass="21852">MPPQITFVKVSSRVLPVKVFLVNVQLNEVLLSVLLKAPLRELVENRDDTWVKLRQTTSDDKKLKFRLEVPVHLIVRLRLELDKLTIDDIEFVNSGKFKLENILKEKNSRADNSLLLMTKRNVFNNRSFSEEPTILVEEDESLGLSEGSEVEKENTDKHSDDKKSVSYKVNGLRMFNNTQNCMKLYMIGT</sequence>
<dbReference type="RefSeq" id="XP_001387828.2">
    <property type="nucleotide sequence ID" value="XM_001387791.1"/>
</dbReference>
<keyword evidence="3" id="KW-1185">Reference proteome</keyword>
<evidence type="ECO:0000313" key="3">
    <source>
        <dbReference type="Proteomes" id="UP000002258"/>
    </source>
</evidence>
<dbReference type="AlphaFoldDB" id="A3GFS2"/>
<feature type="compositionally biased region" description="Basic and acidic residues" evidence="1">
    <location>
        <begin position="149"/>
        <end position="163"/>
    </location>
</feature>
<dbReference type="KEGG" id="pic:PICST_28344"/>
<protein>
    <submittedName>
        <fullName evidence="2">Uncharacterized protein</fullName>
    </submittedName>
</protein>
<name>A3GFS2_PICST</name>
<comment type="caution">
    <text evidence="2">The sequence shown here is derived from an EMBL/GenBank/DDBJ whole genome shotgun (WGS) entry which is preliminary data.</text>
</comment>
<dbReference type="HOGENOM" id="CLU_1434940_0_0_1"/>